<name>F0NZN7_WEEVC</name>
<reference evidence="4" key="2">
    <citation type="journal article" date="2011" name="Stand. Genomic Sci.">
        <title>Complete genome sequence of Weeksella virosa type strain (9751T).</title>
        <authorList>
            <person name="Lang E."/>
            <person name="Teshima H."/>
            <person name="Lucas S."/>
            <person name="Lapidus A."/>
            <person name="Hammon N."/>
            <person name="Deshpande S."/>
            <person name="Nolan M."/>
            <person name="Cheng J."/>
            <person name="Pitluck S."/>
            <person name="Liolios K."/>
            <person name="Pagani I."/>
            <person name="Mikhailova N."/>
            <person name="Ivanova N."/>
            <person name="Mavromatis K."/>
            <person name="Pati A."/>
            <person name="Tapia R."/>
            <person name="Han C."/>
            <person name="Goodwin L."/>
            <person name="Chen A."/>
            <person name="Palaniappan K."/>
            <person name="Land M."/>
            <person name="Hauser L."/>
            <person name="Chang Y."/>
            <person name="Jeffries C."/>
            <person name="Brambilla E."/>
            <person name="Kopitz M."/>
            <person name="Rohde M."/>
            <person name="Goker M."/>
            <person name="Tindall B."/>
            <person name="Detter J."/>
            <person name="Woyke T."/>
            <person name="Bristow J."/>
            <person name="Eisen J."/>
            <person name="Markowitz V."/>
            <person name="Hugenholtz P."/>
            <person name="Klenk H."/>
            <person name="Kyrpides N."/>
        </authorList>
    </citation>
    <scope>NUCLEOTIDE SEQUENCE [LARGE SCALE GENOMIC DNA]</scope>
    <source>
        <strain evidence="4">ATCC 43766 / DSM 16922 / JCM 21250 / NBRC 16016 / NCTC 11634 / CL345/78</strain>
    </source>
</reference>
<accession>F0NZN7</accession>
<feature type="domain" description="Putative auto-transporter adhesin head GIN" evidence="2">
    <location>
        <begin position="49"/>
        <end position="227"/>
    </location>
</feature>
<dbReference type="EMBL" id="CP002455">
    <property type="protein sequence ID" value="ADX67296.1"/>
    <property type="molecule type" value="Genomic_DNA"/>
</dbReference>
<dbReference type="eggNOG" id="ENOG503389R">
    <property type="taxonomic scope" value="Bacteria"/>
</dbReference>
<dbReference type="Pfam" id="PF10988">
    <property type="entry name" value="DUF2807"/>
    <property type="match status" value="1"/>
</dbReference>
<evidence type="ECO:0000259" key="2">
    <source>
        <dbReference type="Pfam" id="PF10988"/>
    </source>
</evidence>
<dbReference type="STRING" id="865938.Weevi_0577"/>
<dbReference type="Gene3D" id="2.160.20.120">
    <property type="match status" value="1"/>
</dbReference>
<dbReference type="KEGG" id="wvi:Weevi_0577"/>
<dbReference type="AlphaFoldDB" id="F0NZN7"/>
<sequence length="242" mass="26802">MSIKLNIMKKIYVLSVASLLFASCQSNIDGEGPSNQKIVSKNVETIQSLEANCNCELTLIPGTENKVEVESHQNILDNFTIEAKGKTLLLSEKIPVDKYNNYQVFVYVTRDFKNLEIKGLTSAKVVGTLNADNLAISLKDQAKLSEIYLITNDFDLKAQNQTQVDLRGTAVNLNLKAYDQANLNLTNFEVNDTKFVVENNAQIIINSRNSLVGDAKGTAVVEYIGNPRKDTKIADQAQVIKK</sequence>
<dbReference type="Proteomes" id="UP000008641">
    <property type="component" value="Chromosome"/>
</dbReference>
<feature type="chain" id="PRO_5003254261" description="Putative auto-transporter adhesin head GIN domain-containing protein" evidence="1">
    <location>
        <begin position="29"/>
        <end position="242"/>
    </location>
</feature>
<keyword evidence="4" id="KW-1185">Reference proteome</keyword>
<proteinExistence type="predicted"/>
<dbReference type="HOGENOM" id="CLU_1146822_0_0_10"/>
<protein>
    <recommendedName>
        <fullName evidence="2">Putative auto-transporter adhesin head GIN domain-containing protein</fullName>
    </recommendedName>
</protein>
<evidence type="ECO:0000313" key="3">
    <source>
        <dbReference type="EMBL" id="ADX67296.1"/>
    </source>
</evidence>
<gene>
    <name evidence="3" type="ordered locus">Weevi_0577</name>
</gene>
<dbReference type="PROSITE" id="PS51257">
    <property type="entry name" value="PROKAR_LIPOPROTEIN"/>
    <property type="match status" value="1"/>
</dbReference>
<reference evidence="3 4" key="1">
    <citation type="journal article" date="2011" name="Stand. Genomic Sci.">
        <title>Complete genome sequence of Weeksella virosa type strain (9751).</title>
        <authorList>
            <person name="Lang E."/>
            <person name="Teshima H."/>
            <person name="Lucas S."/>
            <person name="Lapidus A."/>
            <person name="Hammon N."/>
            <person name="Deshpande S."/>
            <person name="Nolan M."/>
            <person name="Cheng J.F."/>
            <person name="Pitluck S."/>
            <person name="Liolios K."/>
            <person name="Pagani I."/>
            <person name="Mikhailova N."/>
            <person name="Ivanova N."/>
            <person name="Mavromatis K."/>
            <person name="Pati A."/>
            <person name="Tapia R."/>
            <person name="Han C."/>
            <person name="Goodwin L."/>
            <person name="Chen A."/>
            <person name="Palaniappan K."/>
            <person name="Land M."/>
            <person name="Hauser L."/>
            <person name="Chang Y.J."/>
            <person name="Jeffries C.D."/>
            <person name="Brambilla E.M."/>
            <person name="Kopitz M."/>
            <person name="Rohde M."/>
            <person name="Goker M."/>
            <person name="Tindall B.J."/>
            <person name="Detter J.C."/>
            <person name="Woyke T."/>
            <person name="Bristow J."/>
            <person name="Eisen J.A."/>
            <person name="Markowitz V."/>
            <person name="Hugenholtz P."/>
            <person name="Klenk H.P."/>
            <person name="Kyrpides N.C."/>
        </authorList>
    </citation>
    <scope>NUCLEOTIDE SEQUENCE [LARGE SCALE GENOMIC DNA]</scope>
    <source>
        <strain evidence="4">ATCC 43766 / DSM 16922 / JCM 21250 / NBRC 16016 / NCTC 11634 / CL345/78</strain>
    </source>
</reference>
<feature type="signal peptide" evidence="1">
    <location>
        <begin position="1"/>
        <end position="28"/>
    </location>
</feature>
<evidence type="ECO:0000256" key="1">
    <source>
        <dbReference type="SAM" id="SignalP"/>
    </source>
</evidence>
<dbReference type="OrthoDB" id="1433047at2"/>
<dbReference type="InterPro" id="IPR021255">
    <property type="entry name" value="DUF2807"/>
</dbReference>
<organism evidence="3 4">
    <name type="scientific">Weeksella virosa (strain ATCC 43766 / DSM 16922 / JCM 21250 / CCUG 30538 / CDC 9751 / IAM 14551 / NBRC 16016 / NCTC 11634 / CL345/78)</name>
    <dbReference type="NCBI Taxonomy" id="865938"/>
    <lineage>
        <taxon>Bacteria</taxon>
        <taxon>Pseudomonadati</taxon>
        <taxon>Bacteroidota</taxon>
        <taxon>Flavobacteriia</taxon>
        <taxon>Flavobacteriales</taxon>
        <taxon>Weeksellaceae</taxon>
        <taxon>Weeksella</taxon>
    </lineage>
</organism>
<evidence type="ECO:0000313" key="4">
    <source>
        <dbReference type="Proteomes" id="UP000008641"/>
    </source>
</evidence>
<keyword evidence="1" id="KW-0732">Signal</keyword>